<feature type="region of interest" description="Disordered" evidence="1">
    <location>
        <begin position="119"/>
        <end position="143"/>
    </location>
</feature>
<sequence length="177" mass="19281">MHREGTGMPPALYPGRSRFYGEGVAAIGLMAIGGKDMPFDRVGAGAKGARNGNYQNFVIPCEPGITKLDGCFVRTRQFDAGEFEVQALREGQVQLAGRACDRAFVGGCRRFQMRMRKGLSGKSEGENGGKAEPGNGRSDEKSSSWLIERDRIVGTSCQLLPCEMSTFRTLCRKVTFS</sequence>
<gene>
    <name evidence="2" type="ORF">RRH01S_22_00710</name>
</gene>
<evidence type="ECO:0000256" key="1">
    <source>
        <dbReference type="SAM" id="MobiDB-lite"/>
    </source>
</evidence>
<dbReference type="Proteomes" id="UP000026941">
    <property type="component" value="Unassembled WGS sequence"/>
</dbReference>
<reference evidence="2 3" key="1">
    <citation type="submission" date="2014-05" db="EMBL/GenBank/DDBJ databases">
        <title>Whole genome shotgun sequence of Rhizobium rhizogenes NBRC 13257.</title>
        <authorList>
            <person name="Katano-Makiyama Y."/>
            <person name="Hosoyama A."/>
            <person name="Hashimoto M."/>
            <person name="Hosoyama Y."/>
            <person name="Noguchi M."/>
            <person name="Tsuchikane K."/>
            <person name="Kimura A."/>
            <person name="Ohji S."/>
            <person name="Ichikawa N."/>
            <person name="Yamazoe A."/>
            <person name="Fujita N."/>
        </authorList>
    </citation>
    <scope>NUCLEOTIDE SEQUENCE [LARGE SCALE GENOMIC DNA]</scope>
    <source>
        <strain evidence="2 3">NBRC 13257</strain>
    </source>
</reference>
<evidence type="ECO:0000313" key="2">
    <source>
        <dbReference type="EMBL" id="GAJ96461.1"/>
    </source>
</evidence>
<proteinExistence type="predicted"/>
<protein>
    <submittedName>
        <fullName evidence="2">Uncharacterized protein</fullName>
    </submittedName>
</protein>
<name>A0AA87U779_RHIRH</name>
<comment type="caution">
    <text evidence="2">The sequence shown here is derived from an EMBL/GenBank/DDBJ whole genome shotgun (WGS) entry which is preliminary data.</text>
</comment>
<organism evidence="2 3">
    <name type="scientific">Rhizobium rhizogenes NBRC 13257</name>
    <dbReference type="NCBI Taxonomy" id="1220581"/>
    <lineage>
        <taxon>Bacteria</taxon>
        <taxon>Pseudomonadati</taxon>
        <taxon>Pseudomonadota</taxon>
        <taxon>Alphaproteobacteria</taxon>
        <taxon>Hyphomicrobiales</taxon>
        <taxon>Rhizobiaceae</taxon>
        <taxon>Rhizobium/Agrobacterium group</taxon>
        <taxon>Rhizobium</taxon>
    </lineage>
</organism>
<dbReference type="AlphaFoldDB" id="A0AA87U779"/>
<accession>A0AA87U779</accession>
<dbReference type="EMBL" id="BAYX01000022">
    <property type="protein sequence ID" value="GAJ96461.1"/>
    <property type="molecule type" value="Genomic_DNA"/>
</dbReference>
<evidence type="ECO:0000313" key="3">
    <source>
        <dbReference type="Proteomes" id="UP000026941"/>
    </source>
</evidence>